<feature type="region of interest" description="Disordered" evidence="1">
    <location>
        <begin position="92"/>
        <end position="120"/>
    </location>
</feature>
<gene>
    <name evidence="2" type="ORF">HNR21_002644</name>
</gene>
<protein>
    <submittedName>
        <fullName evidence="2">Uncharacterized protein</fullName>
    </submittedName>
</protein>
<proteinExistence type="predicted"/>
<name>A0A7W3MXK7_9ACTN</name>
<dbReference type="AlphaFoldDB" id="A0A7W3MXK7"/>
<evidence type="ECO:0000313" key="2">
    <source>
        <dbReference type="EMBL" id="MBA9003762.1"/>
    </source>
</evidence>
<dbReference type="Proteomes" id="UP000539313">
    <property type="component" value="Unassembled WGS sequence"/>
</dbReference>
<evidence type="ECO:0000256" key="1">
    <source>
        <dbReference type="SAM" id="MobiDB-lite"/>
    </source>
</evidence>
<evidence type="ECO:0000313" key="3">
    <source>
        <dbReference type="Proteomes" id="UP000539313"/>
    </source>
</evidence>
<reference evidence="2 3" key="1">
    <citation type="submission" date="2020-08" db="EMBL/GenBank/DDBJ databases">
        <title>Sequencing the genomes of 1000 actinobacteria strains.</title>
        <authorList>
            <person name="Klenk H.-P."/>
        </authorList>
    </citation>
    <scope>NUCLEOTIDE SEQUENCE [LARGE SCALE GENOMIC DNA]</scope>
    <source>
        <strain evidence="2 3">DSM 45823</strain>
    </source>
</reference>
<organism evidence="2 3">
    <name type="scientific">Thermomonospora cellulosilytica</name>
    <dbReference type="NCBI Taxonomy" id="1411118"/>
    <lineage>
        <taxon>Bacteria</taxon>
        <taxon>Bacillati</taxon>
        <taxon>Actinomycetota</taxon>
        <taxon>Actinomycetes</taxon>
        <taxon>Streptosporangiales</taxon>
        <taxon>Thermomonosporaceae</taxon>
        <taxon>Thermomonospora</taxon>
    </lineage>
</organism>
<accession>A0A7W3MXK7</accession>
<feature type="compositionally biased region" description="Basic and acidic residues" evidence="1">
    <location>
        <begin position="110"/>
        <end position="120"/>
    </location>
</feature>
<keyword evidence="3" id="KW-1185">Reference proteome</keyword>
<sequence>MTTTNDPAGARQVRPFAAVLQELARGQVHDEASERLHELVDAVREHGAKGTLTLVLEVAPIAKGDVSALTVTGKVTAKPPVGTQASAFFVDDAGNLSRRDPRQTEIPIPVRDDAPVRSAR</sequence>
<dbReference type="EMBL" id="JACJII010000001">
    <property type="protein sequence ID" value="MBA9003762.1"/>
    <property type="molecule type" value="Genomic_DNA"/>
</dbReference>
<dbReference type="RefSeq" id="WP_182705435.1">
    <property type="nucleotide sequence ID" value="NZ_JACJII010000001.1"/>
</dbReference>
<comment type="caution">
    <text evidence="2">The sequence shown here is derived from an EMBL/GenBank/DDBJ whole genome shotgun (WGS) entry which is preliminary data.</text>
</comment>